<dbReference type="EMBL" id="JAGSOG010000155">
    <property type="protein sequence ID" value="MBR7836681.1"/>
    <property type="molecule type" value="Genomic_DNA"/>
</dbReference>
<dbReference type="AlphaFoldDB" id="A0A941IV90"/>
<proteinExistence type="predicted"/>
<accession>A0A941IV90</accession>
<sequence length="1089" mass="117388">MIEAGGGIAGDEDVLVVPASWRRVLHQRHGGAPGPAATLKPGPWEDGELGATPADAATFALKVKPGYFDDLWVFVDTWAHRRGLAFAAAATLGLSDGASSSEAQIAALLRMRRLLAAANEADYAQAVAALGALRVDYTGRMVASYLAPTEAAWADEVLAESAIDGHSGAHRRILPYILGTPEQAARLGPATEVLHTNWTDFGMLASVGEGLGAAALPLLTALLDTDKYVSVEARRAAFAVIAQLPSDEAFETLASRLAEKFVPGAVREAMERFPRRALRLLARTANGGGPSAAAARKLLAGQVRNHPGLVEALSCGGELPERDAALISRLAREAAGRPEAGPEQLPALLRTPPWTVKGGAKQVEPAVVAGLEPPEVNRIDWAAGEREDWLAWSPLRGRPRDWESEAKSHAENGFHDERRHYARYGEEVTARDFLTHAPEELARPLLPRWQPEIQYWTSLVALLGPVLARFEQEALPTALTALGEASPAAAGPVLQPVVHPAVARTMADWFTRYKSARGYATAWFTRHAPDAALLLIPDAVGERGPRRVAAENALRFLAPLTDVRAAAVPYGPDAVAALEQALDFDPLDLHPRRMPAPPSWLAGANLPQILLRGREYALPVEAARHVLSMLAISKPGEPYAGIAVVRELADGTSLAAFVWEVFESWQAGDLPAKDTWVLTALSLFGDDDTARRLAPLIRAWPGDGGHQRAVAGLDVLTAIGTDVALMQLHQISQKVQFKGLKGRAQEKITEIARALDLTADQLADRLVPEFGLDEEGSLRLDYGPRRFRVGFDEQLRPFVIDESGTPRKILPPPNAKDDAELAAAARKHFGGLKKDVRTVADGLVRRLEAGMVAGRVWSAEEFRELLLGHPLVWHITRRLVWLGTEGNADTNAEVDGFGGVGDGGWAAFRVAEDRSLATVDDAPFVLAEGARVRLAHPIHLGAELTAWAELFADYEIVQPFPQLGRPIHALTEQERAGSELARFEGITVPVGRVLGLLKRGWQRGGPMDGGVANTISRELGAHLYAVVDLDPGIAVGYVEALGDQTLRKVYLARDTDGYLNRQRQDGPHLDLLDPVTASELIGDLIKTAN</sequence>
<organism evidence="2 3">
    <name type="scientific">Actinospica durhamensis</name>
    <dbReference type="NCBI Taxonomy" id="1508375"/>
    <lineage>
        <taxon>Bacteria</taxon>
        <taxon>Bacillati</taxon>
        <taxon>Actinomycetota</taxon>
        <taxon>Actinomycetes</taxon>
        <taxon>Catenulisporales</taxon>
        <taxon>Actinospicaceae</taxon>
        <taxon>Actinospica</taxon>
    </lineage>
</organism>
<name>A0A941IV90_9ACTN</name>
<dbReference type="Pfam" id="PF13569">
    <property type="entry name" value="DUF4132"/>
    <property type="match status" value="1"/>
</dbReference>
<dbReference type="RefSeq" id="WP_212531156.1">
    <property type="nucleotide sequence ID" value="NZ_JAGSOG010000155.1"/>
</dbReference>
<evidence type="ECO:0000259" key="1">
    <source>
        <dbReference type="Pfam" id="PF13569"/>
    </source>
</evidence>
<dbReference type="InterPro" id="IPR025406">
    <property type="entry name" value="DUF4132"/>
</dbReference>
<evidence type="ECO:0000313" key="3">
    <source>
        <dbReference type="Proteomes" id="UP000675781"/>
    </source>
</evidence>
<protein>
    <submittedName>
        <fullName evidence="2">DUF4132 domain-containing protein</fullName>
    </submittedName>
</protein>
<feature type="domain" description="DUF4132" evidence="1">
    <location>
        <begin position="804"/>
        <end position="1001"/>
    </location>
</feature>
<evidence type="ECO:0000313" key="2">
    <source>
        <dbReference type="EMBL" id="MBR7836681.1"/>
    </source>
</evidence>
<keyword evidence="3" id="KW-1185">Reference proteome</keyword>
<dbReference type="Proteomes" id="UP000675781">
    <property type="component" value="Unassembled WGS sequence"/>
</dbReference>
<reference evidence="2" key="1">
    <citation type="submission" date="2021-04" db="EMBL/GenBank/DDBJ databases">
        <title>Genome based classification of Actinospica acidithermotolerans sp. nov., an actinobacterium isolated from an Indonesian hot spring.</title>
        <authorList>
            <person name="Kusuma A.B."/>
            <person name="Putra K.E."/>
            <person name="Nafisah S."/>
            <person name="Loh J."/>
            <person name="Nouioui I."/>
            <person name="Goodfellow M."/>
        </authorList>
    </citation>
    <scope>NUCLEOTIDE SEQUENCE</scope>
    <source>
        <strain evidence="2">CSCA 57</strain>
    </source>
</reference>
<comment type="caution">
    <text evidence="2">The sequence shown here is derived from an EMBL/GenBank/DDBJ whole genome shotgun (WGS) entry which is preliminary data.</text>
</comment>
<gene>
    <name evidence="2" type="ORF">KDL01_25600</name>
</gene>